<dbReference type="SUPFAM" id="SSF56219">
    <property type="entry name" value="DNase I-like"/>
    <property type="match status" value="1"/>
</dbReference>
<organism evidence="7 8">
    <name type="scientific">Cannabis sativa</name>
    <name type="common">Hemp</name>
    <name type="synonym">Marijuana</name>
    <dbReference type="NCBI Taxonomy" id="3483"/>
    <lineage>
        <taxon>Eukaryota</taxon>
        <taxon>Viridiplantae</taxon>
        <taxon>Streptophyta</taxon>
        <taxon>Embryophyta</taxon>
        <taxon>Tracheophyta</taxon>
        <taxon>Spermatophyta</taxon>
        <taxon>Magnoliopsida</taxon>
        <taxon>eudicotyledons</taxon>
        <taxon>Gunneridae</taxon>
        <taxon>Pentapetalae</taxon>
        <taxon>rosids</taxon>
        <taxon>fabids</taxon>
        <taxon>Rosales</taxon>
        <taxon>Cannabaceae</taxon>
        <taxon>Cannabis</taxon>
    </lineage>
</organism>
<evidence type="ECO:0000313" key="8">
    <source>
        <dbReference type="Proteomes" id="UP000596661"/>
    </source>
</evidence>
<dbReference type="GO" id="GO:0003824">
    <property type="term" value="F:catalytic activity"/>
    <property type="evidence" value="ECO:0007669"/>
    <property type="project" value="InterPro"/>
</dbReference>
<dbReference type="Gene3D" id="3.60.10.10">
    <property type="entry name" value="Endonuclease/exonuclease/phosphatase"/>
    <property type="match status" value="1"/>
</dbReference>
<protein>
    <recommendedName>
        <fullName evidence="9">Reverse transcriptase</fullName>
    </recommendedName>
</protein>
<dbReference type="InterPro" id="IPR025558">
    <property type="entry name" value="DUF4283"/>
</dbReference>
<evidence type="ECO:0000259" key="4">
    <source>
        <dbReference type="Pfam" id="PF13966"/>
    </source>
</evidence>
<feature type="domain" description="Reverse transcriptase" evidence="2">
    <location>
        <begin position="823"/>
        <end position="1036"/>
    </location>
</feature>
<dbReference type="Pfam" id="PF00078">
    <property type="entry name" value="RVT_1"/>
    <property type="match status" value="1"/>
</dbReference>
<dbReference type="EMBL" id="UZAU01000619">
    <property type="status" value="NOT_ANNOTATED_CDS"/>
    <property type="molecule type" value="Genomic_DNA"/>
</dbReference>
<evidence type="ECO:0000259" key="6">
    <source>
        <dbReference type="Pfam" id="PF14392"/>
    </source>
</evidence>
<dbReference type="Gramene" id="evm.model.06.1853">
    <property type="protein sequence ID" value="cds.evm.model.06.1853"/>
    <property type="gene ID" value="evm.TU.06.1853"/>
</dbReference>
<dbReference type="Pfam" id="PF14392">
    <property type="entry name" value="zf-CCHC_4"/>
    <property type="match status" value="1"/>
</dbReference>
<feature type="domain" description="Reverse transcriptase zinc-binding" evidence="4">
    <location>
        <begin position="1310"/>
        <end position="1400"/>
    </location>
</feature>
<feature type="domain" description="DUF4283" evidence="5">
    <location>
        <begin position="31"/>
        <end position="111"/>
    </location>
</feature>
<dbReference type="EnsemblPlants" id="evm.model.06.1853">
    <property type="protein sequence ID" value="cds.evm.model.06.1853"/>
    <property type="gene ID" value="evm.TU.06.1853"/>
</dbReference>
<feature type="compositionally biased region" description="Polar residues" evidence="1">
    <location>
        <begin position="266"/>
        <end position="276"/>
    </location>
</feature>
<dbReference type="Pfam" id="PF03372">
    <property type="entry name" value="Exo_endo_phos"/>
    <property type="match status" value="1"/>
</dbReference>
<dbReference type="CDD" id="cd01650">
    <property type="entry name" value="RT_nLTR_like"/>
    <property type="match status" value="1"/>
</dbReference>
<dbReference type="InterPro" id="IPR026960">
    <property type="entry name" value="RVT-Znf"/>
</dbReference>
<evidence type="ECO:0000259" key="5">
    <source>
        <dbReference type="Pfam" id="PF14111"/>
    </source>
</evidence>
<dbReference type="CDD" id="cd06222">
    <property type="entry name" value="RNase_H_like"/>
    <property type="match status" value="1"/>
</dbReference>
<reference evidence="7" key="1">
    <citation type="submission" date="2018-11" db="EMBL/GenBank/DDBJ databases">
        <authorList>
            <person name="Grassa J C."/>
        </authorList>
    </citation>
    <scope>NUCLEOTIDE SEQUENCE [LARGE SCALE GENOMIC DNA]</scope>
</reference>
<evidence type="ECO:0000259" key="3">
    <source>
        <dbReference type="Pfam" id="PF03372"/>
    </source>
</evidence>
<dbReference type="InterPro" id="IPR036691">
    <property type="entry name" value="Endo/exonu/phosph_ase_sf"/>
</dbReference>
<feature type="domain" description="Endonuclease/exonuclease/phosphatase" evidence="3">
    <location>
        <begin position="384"/>
        <end position="587"/>
    </location>
</feature>
<evidence type="ECO:0008006" key="9">
    <source>
        <dbReference type="Google" id="ProtNLM"/>
    </source>
</evidence>
<dbReference type="InterPro" id="IPR005135">
    <property type="entry name" value="Endo/exonuclease/phosphatase"/>
</dbReference>
<feature type="domain" description="Zinc knuckle CX2CX4HX4C" evidence="6">
    <location>
        <begin position="169"/>
        <end position="215"/>
    </location>
</feature>
<evidence type="ECO:0000313" key="7">
    <source>
        <dbReference type="EnsemblPlants" id="cds.evm.model.06.1853"/>
    </source>
</evidence>
<dbReference type="InterPro" id="IPR025836">
    <property type="entry name" value="Zn_knuckle_CX2CX4HX4C"/>
</dbReference>
<keyword evidence="8" id="KW-1185">Reference proteome</keyword>
<dbReference type="InterPro" id="IPR044730">
    <property type="entry name" value="RNase_H-like_dom_plant"/>
</dbReference>
<dbReference type="InterPro" id="IPR000477">
    <property type="entry name" value="RT_dom"/>
</dbReference>
<dbReference type="InterPro" id="IPR012337">
    <property type="entry name" value="RNaseH-like_sf"/>
</dbReference>
<dbReference type="Pfam" id="PF13966">
    <property type="entry name" value="zf-RVT"/>
    <property type="match status" value="1"/>
</dbReference>
<dbReference type="Proteomes" id="UP000596661">
    <property type="component" value="Chromosome 6"/>
</dbReference>
<feature type="region of interest" description="Disordered" evidence="1">
    <location>
        <begin position="258"/>
        <end position="281"/>
    </location>
</feature>
<reference evidence="7" key="2">
    <citation type="submission" date="2021-03" db="UniProtKB">
        <authorList>
            <consortium name="EnsemblPlants"/>
        </authorList>
    </citation>
    <scope>IDENTIFICATION</scope>
</reference>
<evidence type="ECO:0000256" key="1">
    <source>
        <dbReference type="SAM" id="MobiDB-lite"/>
    </source>
</evidence>
<dbReference type="Pfam" id="PF14111">
    <property type="entry name" value="DUF4283"/>
    <property type="match status" value="1"/>
</dbReference>
<dbReference type="PANTHER" id="PTHR33116:SF86">
    <property type="entry name" value="REVERSE TRANSCRIPTASE DOMAIN-CONTAINING PROTEIN"/>
    <property type="match status" value="1"/>
</dbReference>
<dbReference type="SUPFAM" id="SSF53098">
    <property type="entry name" value="Ribonuclease H-like"/>
    <property type="match status" value="1"/>
</dbReference>
<proteinExistence type="predicted"/>
<dbReference type="PANTHER" id="PTHR33116">
    <property type="entry name" value="REVERSE TRANSCRIPTASE ZINC-BINDING DOMAIN-CONTAINING PROTEIN-RELATED-RELATED"/>
    <property type="match status" value="1"/>
</dbReference>
<accession>A0A803PW73</accession>
<name>A0A803PW73_CANSA</name>
<sequence>MNDQINTTVDEEDDRLVLDDEDGDLSEIDDRSCLVGRFLTKRSIDCQAMQHKMASLWQPNRGLYVKELNPNHFLFQFYHEIDITRVVDGNPWTFDRTPLIFERVKPGENPRQISLNRLDVWIQCHDMKTGFMSESTLRHMANYIGAFVKSDPNNFAGVWIDYLRVCTTIDVEKPLKKKMTLEKKNGQTCTVQFKYTDLPTFCFICGKLGHSERFYDRLFDTLADLIHKMFDLSLKAAPRRRQHTIGLPWLRSSAMFRGSMNGGGENSQAGSSMSNNSEEKNQELIDPLHAGDRTQPCIYANSSHLLVDDSVANGKSTQEANEVANEDISKNKALLILENKRRRTGGNENLEVSIMDQNSGPNSAISGIVKNVINNGPPSIMNVLSWNCRGLGNQRTFQFLNEIISHKKPNYVFLCETKCKKDRVDWLGRALGFEGIFVVEANGLSGGLAFLWKNKDDGALLGFSQTHIDMQLVLPDGNMWRITGVYGEPIRNCRDRTWNLLKNLAGRSTLPWCVIGDLNNVLSQEDKKGGRPYPTSLIQGFQQCLDACGLEDMELLGYPFTWERGRGTGAWVEVRLDRALITHSWSSLFPDAKLTNLEVSSSNHCPLFLEPVLKASFHTPRRFRFENAWLSEPMCFQLVKDCWETQLQTSISGKISSCPEVLARWGKDITGDFKARIHQCKTTMAILKPKMDAASVQQYAEARNRLFEVLEQRETFWKQRAKQFLLKGGDKNSKYFHKTASSRKHHNTISKLKDDHGNWVDWNNGLPTVMKSYFASLFTTANTYCPEVIDSVSAMVPNFANEELSRLVTEEEDGCGDANIVLIPKKKNPQHMKELRPIALYNVLYKVITKVMTNRMKAFMDGIIADSQSAFVPGRLISNNVLVSFEVLHYLKRKRKGKTGFMALKLDMSKAYDRIEWPFLEAMLRKMGFLENWICLVMTCVSTAKYTVIHDAYEYERNGWLHGCKVANGAPRITHMLFADDSYLYCKATLQEAQRIQELLLKFESASGQQVNFAKSSIFFSNNTDSNVQTQICNYLHMDVADDGSFYLGLPSTLSRNKTAVLGFMREKVRKRLQSWEGKLLLKGGKEVLIKSVVQALPSYAMNVFLLPLEISNDIERAMCKFWWNTSKDDNKGIHWMAWDKLCARKRGGGMGFRNLRDFNLSLLGKQGWRLLTRPQSLAARLFKARYYPNGTFLNAQLGSNPSFVWRSILESQSLIRQGTRWCVGDGSRIPILDEPWLPHEENPKVMSSHPALENATVNALMKTGELVWDDEILADIFEDREQELIQTIPLNVTRTFDHLVWTKENSGMYSVKSAYALLQKLKGQWCNDSDNSFWRRLWQLKLTSKMQNLVWRACNNCLLTLVQLRTKHVGVSPMCPLCQSEEETIVHALITCREVQKCWNRVGIGTIVNTGASFLDWCAATFCNNTAEVNCRIVAICWAVWGARNNLVWNNKPFVFEDVVAFAFRYLDQWKFAKKSSDSSWPILMAADVCEQWTPPVDNSIKVNVDATIFKDGRLKFTSAQVDVAVAEAIGIREVLSWLKDRHWPQVSIETDSLCVVQALHSSIHMISLFGSVIQECKDLLASCHNVVVSFVK</sequence>
<evidence type="ECO:0000259" key="2">
    <source>
        <dbReference type="Pfam" id="PF00078"/>
    </source>
</evidence>